<dbReference type="InterPro" id="IPR021840">
    <property type="entry name" value="DUF3433"/>
</dbReference>
<dbReference type="AlphaFoldDB" id="A0A0D1YCT1"/>
<proteinExistence type="predicted"/>
<reference evidence="3 4" key="1">
    <citation type="submission" date="2015-01" db="EMBL/GenBank/DDBJ databases">
        <title>The Genome Sequence of Exophiala sideris CBS121828.</title>
        <authorList>
            <consortium name="The Broad Institute Genomics Platform"/>
            <person name="Cuomo C."/>
            <person name="de Hoog S."/>
            <person name="Gorbushina A."/>
            <person name="Stielow B."/>
            <person name="Teixiera M."/>
            <person name="Abouelleil A."/>
            <person name="Chapman S.B."/>
            <person name="Priest M."/>
            <person name="Young S.K."/>
            <person name="Wortman J."/>
            <person name="Nusbaum C."/>
            <person name="Birren B."/>
        </authorList>
    </citation>
    <scope>NUCLEOTIDE SEQUENCE [LARGE SCALE GENOMIC DNA]</scope>
    <source>
        <strain evidence="3 4">CBS 121828</strain>
    </source>
</reference>
<name>A0A0D1YCT1_9EURO</name>
<keyword evidence="2" id="KW-1133">Transmembrane helix</keyword>
<feature type="transmembrane region" description="Helical" evidence="2">
    <location>
        <begin position="754"/>
        <end position="777"/>
    </location>
</feature>
<feature type="region of interest" description="Disordered" evidence="1">
    <location>
        <begin position="610"/>
        <end position="630"/>
    </location>
</feature>
<gene>
    <name evidence="3" type="ORF">PV11_06267</name>
</gene>
<keyword evidence="2" id="KW-0472">Membrane</keyword>
<evidence type="ECO:0000313" key="4">
    <source>
        <dbReference type="Proteomes" id="UP000053599"/>
    </source>
</evidence>
<feature type="compositionally biased region" description="Polar residues" evidence="1">
    <location>
        <begin position="616"/>
        <end position="625"/>
    </location>
</feature>
<dbReference type="HOGENOM" id="CLU_003000_0_0_1"/>
<accession>A0A0D1YCT1</accession>
<evidence type="ECO:0000256" key="1">
    <source>
        <dbReference type="SAM" id="MobiDB-lite"/>
    </source>
</evidence>
<feature type="transmembrane region" description="Helical" evidence="2">
    <location>
        <begin position="528"/>
        <end position="549"/>
    </location>
</feature>
<dbReference type="PANTHER" id="PTHR37544">
    <property type="entry name" value="SPRAY-RELATED"/>
    <property type="match status" value="1"/>
</dbReference>
<feature type="transmembrane region" description="Helical" evidence="2">
    <location>
        <begin position="648"/>
        <end position="670"/>
    </location>
</feature>
<dbReference type="STRING" id="1016849.A0A0D1YCT1"/>
<dbReference type="PANTHER" id="PTHR37544:SF1">
    <property type="entry name" value="PHOSPHORIBOSYLAMINOIMIDAZOLE-SUCCINOCARBOXAMIDE SYNTHASE"/>
    <property type="match status" value="1"/>
</dbReference>
<protein>
    <submittedName>
        <fullName evidence="3">Uncharacterized protein</fullName>
    </submittedName>
</protein>
<dbReference type="Proteomes" id="UP000053599">
    <property type="component" value="Unassembled WGS sequence"/>
</dbReference>
<organism evidence="3 4">
    <name type="scientific">Exophiala sideris</name>
    <dbReference type="NCBI Taxonomy" id="1016849"/>
    <lineage>
        <taxon>Eukaryota</taxon>
        <taxon>Fungi</taxon>
        <taxon>Dikarya</taxon>
        <taxon>Ascomycota</taxon>
        <taxon>Pezizomycotina</taxon>
        <taxon>Eurotiomycetes</taxon>
        <taxon>Chaetothyriomycetidae</taxon>
        <taxon>Chaetothyriales</taxon>
        <taxon>Herpotrichiellaceae</taxon>
        <taxon>Exophiala</taxon>
    </lineage>
</organism>
<evidence type="ECO:0000256" key="2">
    <source>
        <dbReference type="SAM" id="Phobius"/>
    </source>
</evidence>
<dbReference type="Pfam" id="PF11915">
    <property type="entry name" value="DUF3433"/>
    <property type="match status" value="2"/>
</dbReference>
<dbReference type="OrthoDB" id="5332281at2759"/>
<feature type="transmembrane region" description="Helical" evidence="2">
    <location>
        <begin position="690"/>
        <end position="721"/>
    </location>
</feature>
<keyword evidence="2" id="KW-0812">Transmembrane</keyword>
<dbReference type="EMBL" id="KN846953">
    <property type="protein sequence ID" value="KIV78634.1"/>
    <property type="molecule type" value="Genomic_DNA"/>
</dbReference>
<sequence>MADALLLPSTMITMTDSHWLRDHFDRIAKNTQEITYEVTPIVDASDHHIPLCWGGFTRRRSTLGLESVSKTENGFTVYQSANPYGWKYGPTAVLTILIALWRQVDHAMKVKEPWLEMQGQESGATRSVLLDYVSPNVVQTLLLSLKQRHWRVSFTIIIFGLLKLTVAFSTALLAVRPTSISASSTTVELALKNGSPSPNDASIYYLDEVYGNIAQGLKYPSGTTKDAAYQEVAGFTQFPPNSSVEVEVLGFFPNLDCEDVTITWNFSTYTGNVPDANGTAENRTTTSLGAYFQNSNCSGRLDELGELLNCFKTTSISNQSACTSEKYYASIGWGVYCPVFDHQPNYAQQANSWVFAVVLLDGTAGAHQSTEGLQIWITASLCRPSYAIEKANLEISIAGSDTVEKQSLSSPTSSTGDMWPDYALTNPTSDLHSIVGIGASYVTSSTPADTTATNFDSIDPWFQLMLAELKTDDLEVFRDVSVMNAAATQVFRRLAAQWVGTWLSFPDHLVTNGSCVFQEARLHVQTSALWEMGVALVVVAVMTLTLALLSRRTSQLNVPRSLTELAASQEKGSAGSLSVLLTGSGHFTDRELKALLSNTTFTLDSSANELPGPAIKTTQKENLSSKSEELARDEHPSKLWRPTASHRWFAAICVCFPICEIAVLEILQHLSDAHTGICDTITTRGTTTTLIALLPATVMLGTAAMFSAAEFSITVFTPWSLMRRGTPRLRHVNKNVSEQLAPVAIIKAMSRHQVAVSLIASSTIVGSLLTIIVSGLFSASNVPKPYPIIAMTTDQFNPSWNEKDDDSSANNFALVQFNNASDPYGTIQDYAFNNISLDSADKTVSQVVDQGNTSTLLEVMTSVLHGGLNCTSVPRELMSYKMWNAPAFESNRTSPAILVTVEMDLPDACQFSTGFWQNTSRLLLQGAASIGYQEIPFPAAFLSSLDNPGASLPLDQQYYPPGCPSFAAIVGTFANDTATDDKTVLICTQFQEEIPATLRFRGPSLSLDPVIPIQLNQSKATKVAGYQYSLFDMFDFRGLGTYNNVTDIAIDEFYDTVVNWLGVPLEDMIGQENEDRFLEVTQRLYGLFMAQVFGQALRVEAANVNTGNNVSSVVQAGSELQATIYDPNRTRVFQDKTSKIILQACLGSMVVLFVTAYSMVDMRKTLPHNPCSIAGTLSLLAGSALARKAASIAEDSGDISQPERRIENEKVKLGWWQAATGDKPTRFGVDLVED</sequence>
<evidence type="ECO:0000313" key="3">
    <source>
        <dbReference type="EMBL" id="KIV78634.1"/>
    </source>
</evidence>